<evidence type="ECO:0000259" key="16">
    <source>
        <dbReference type="Pfam" id="PF15924"/>
    </source>
</evidence>
<dbReference type="PANTHER" id="PTHR45919:SF1">
    <property type="entry name" value="GDP-MAN:MAN(3)GLCNAC(2)-PP-DOL ALPHA-1,2-MANNOSYLTRANSFERASE"/>
    <property type="match status" value="1"/>
</dbReference>
<proteinExistence type="inferred from homology"/>
<keyword evidence="18" id="KW-1185">Reference proteome</keyword>
<feature type="domain" description="ALG11 mannosyltransferase N-terminal" evidence="16">
    <location>
        <begin position="68"/>
        <end position="273"/>
    </location>
</feature>
<dbReference type="Pfam" id="PF15924">
    <property type="entry name" value="ALG11_N"/>
    <property type="match status" value="1"/>
</dbReference>
<comment type="subcellular location">
    <subcellularLocation>
        <location evidence="1">Endoplasmic reticulum membrane</location>
        <topology evidence="1">Single-pass membrane protein</topology>
    </subcellularLocation>
</comment>
<reference evidence="17 18" key="1">
    <citation type="submission" date="2024-11" db="EMBL/GenBank/DDBJ databases">
        <title>Chromosome-level genome assembly of the freshwater bivalve Anodonta woodiana.</title>
        <authorList>
            <person name="Chen X."/>
        </authorList>
    </citation>
    <scope>NUCLEOTIDE SEQUENCE [LARGE SCALE GENOMIC DNA]</scope>
    <source>
        <strain evidence="17">MN2024</strain>
        <tissue evidence="17">Gills</tissue>
    </source>
</reference>
<comment type="caution">
    <text evidence="17">The sequence shown here is derived from an EMBL/GenBank/DDBJ whole genome shotgun (WGS) entry which is preliminary data.</text>
</comment>
<gene>
    <name evidence="17" type="ORF">ACJMK2_031766</name>
</gene>
<evidence type="ECO:0000256" key="2">
    <source>
        <dbReference type="ARBA" id="ARBA00004922"/>
    </source>
</evidence>
<comment type="pathway">
    <text evidence="2 14">Protein modification; protein glycosylation.</text>
</comment>
<dbReference type="Proteomes" id="UP001634394">
    <property type="component" value="Unassembled WGS sequence"/>
</dbReference>
<dbReference type="EC" id="2.4.1.131" evidence="4 14"/>
<keyword evidence="11 14" id="KW-0472">Membrane</keyword>
<keyword evidence="9 14" id="KW-0256">Endoplasmic reticulum</keyword>
<evidence type="ECO:0000313" key="18">
    <source>
        <dbReference type="Proteomes" id="UP001634394"/>
    </source>
</evidence>
<evidence type="ECO:0000256" key="4">
    <source>
        <dbReference type="ARBA" id="ARBA00012645"/>
    </source>
</evidence>
<evidence type="ECO:0000256" key="6">
    <source>
        <dbReference type="ARBA" id="ARBA00022676"/>
    </source>
</evidence>
<keyword evidence="6 14" id="KW-0328">Glycosyltransferase</keyword>
<evidence type="ECO:0000256" key="7">
    <source>
        <dbReference type="ARBA" id="ARBA00022679"/>
    </source>
</evidence>
<evidence type="ECO:0000256" key="11">
    <source>
        <dbReference type="ARBA" id="ARBA00023136"/>
    </source>
</evidence>
<keyword evidence="10 14" id="KW-1133">Transmembrane helix</keyword>
<evidence type="ECO:0000256" key="13">
    <source>
        <dbReference type="ARBA" id="ARBA00045128"/>
    </source>
</evidence>
<organism evidence="17 18">
    <name type="scientific">Sinanodonta woodiana</name>
    <name type="common">Chinese pond mussel</name>
    <name type="synonym">Anodonta woodiana</name>
    <dbReference type="NCBI Taxonomy" id="1069815"/>
    <lineage>
        <taxon>Eukaryota</taxon>
        <taxon>Metazoa</taxon>
        <taxon>Spiralia</taxon>
        <taxon>Lophotrochozoa</taxon>
        <taxon>Mollusca</taxon>
        <taxon>Bivalvia</taxon>
        <taxon>Autobranchia</taxon>
        <taxon>Heteroconchia</taxon>
        <taxon>Palaeoheterodonta</taxon>
        <taxon>Unionida</taxon>
        <taxon>Unionoidea</taxon>
        <taxon>Unionidae</taxon>
        <taxon>Unioninae</taxon>
        <taxon>Sinanodonta</taxon>
    </lineage>
</organism>
<evidence type="ECO:0000256" key="5">
    <source>
        <dbReference type="ARBA" id="ARBA00022018"/>
    </source>
</evidence>
<dbReference type="Gene3D" id="3.40.50.2000">
    <property type="entry name" value="Glycogen Phosphorylase B"/>
    <property type="match status" value="1"/>
</dbReference>
<evidence type="ECO:0000256" key="9">
    <source>
        <dbReference type="ARBA" id="ARBA00022824"/>
    </source>
</evidence>
<evidence type="ECO:0000256" key="12">
    <source>
        <dbReference type="ARBA" id="ARBA00045065"/>
    </source>
</evidence>
<dbReference type="InterPro" id="IPR031814">
    <property type="entry name" value="ALG11_N"/>
</dbReference>
<dbReference type="Pfam" id="PF00534">
    <property type="entry name" value="Glycos_transf_1"/>
    <property type="match status" value="1"/>
</dbReference>
<keyword evidence="8 14" id="KW-0812">Transmembrane</keyword>
<evidence type="ECO:0000256" key="3">
    <source>
        <dbReference type="ARBA" id="ARBA00009481"/>
    </source>
</evidence>
<name>A0ABD3WZT9_SINWO</name>
<dbReference type="EMBL" id="JBJQND010000004">
    <property type="protein sequence ID" value="KAL3879470.1"/>
    <property type="molecule type" value="Genomic_DNA"/>
</dbReference>
<evidence type="ECO:0000259" key="15">
    <source>
        <dbReference type="Pfam" id="PF00534"/>
    </source>
</evidence>
<dbReference type="AlphaFoldDB" id="A0ABD3WZT9"/>
<evidence type="ECO:0000256" key="10">
    <source>
        <dbReference type="ARBA" id="ARBA00022989"/>
    </source>
</evidence>
<feature type="transmembrane region" description="Helical" evidence="14">
    <location>
        <begin position="148"/>
        <end position="172"/>
    </location>
</feature>
<protein>
    <recommendedName>
        <fullName evidence="5 14">GDP-Man:Man(3)GlcNAc(2)-PP-Dol alpha-1,2-mannosyltransferase</fullName>
        <ecNumber evidence="4 14">2.4.1.131</ecNumber>
    </recommendedName>
</protein>
<keyword evidence="7 14" id="KW-0808">Transferase</keyword>
<dbReference type="CDD" id="cd03806">
    <property type="entry name" value="GT4_ALG11-like"/>
    <property type="match status" value="1"/>
</dbReference>
<comment type="function">
    <text evidence="13">GDP-Man:Man(3)GlcNAc(2)-PP-Dol alpha-1,2-mannosyltransferase that operates in the biosynthetic pathway of dolichol-linked oligosaccharides, the glycan precursors employed in protein asparagine (N)-glycosylation. The assembly of dolichol-linked oligosaccharides begins on the cytosolic side of the endoplasmic reticulum membrane and finishes in its lumen. The sequential addition of sugars to dolichol pyrophosphate produces dolichol-linked oligosaccharides containing fourteen sugars, including two GlcNAcs, nine mannoses and three glucoses. Once assembled, the oligosaccharide is transferred from the lipid to nascent proteins by oligosaccharyltransferases. Catalyzes, on the cytoplasmic face of the endoplasmic reticulum, the addition of the fourth and fifth mannose residues to the dolichol-linked oligosaccharide chain, to produce Man(5)GlcNAc(2)-PP-dolichol core oligosaccharide. Man(5)GlcNAc(2)-PP-dolichol is a substrate for ALG3, the following enzyme in the biosynthetic pathway.</text>
</comment>
<dbReference type="InterPro" id="IPR038013">
    <property type="entry name" value="ALG11"/>
</dbReference>
<accession>A0ABD3WZT9</accession>
<evidence type="ECO:0000256" key="14">
    <source>
        <dbReference type="RuleBase" id="RU367051"/>
    </source>
</evidence>
<feature type="domain" description="Glycosyl transferase family 1" evidence="15">
    <location>
        <begin position="305"/>
        <end position="473"/>
    </location>
</feature>
<dbReference type="SUPFAM" id="SSF53756">
    <property type="entry name" value="UDP-Glycosyltransferase/glycogen phosphorylase"/>
    <property type="match status" value="1"/>
</dbReference>
<dbReference type="PANTHER" id="PTHR45919">
    <property type="entry name" value="GDP-MAN:MAN(3)GLCNAC(2)-PP-DOL ALPHA-1,2-MANNOSYLTRANSFERASE"/>
    <property type="match status" value="1"/>
</dbReference>
<dbReference type="GO" id="GO:0005789">
    <property type="term" value="C:endoplasmic reticulum membrane"/>
    <property type="evidence" value="ECO:0007669"/>
    <property type="project" value="UniProtKB-SubCell"/>
</dbReference>
<comment type="catalytic activity">
    <reaction evidence="12 14">
        <text>an alpha-D-Man-(1-&gt;3)-[alpha-D-Man-(1-&gt;6)]-beta-D-Man-(1-&gt;4)-beta-D-GlcNAc-(1-&gt;4)-alpha-D-GlcNAc-diphospho-di-trans,poly-cis-dolichol + 2 GDP-alpha-D-mannose = an alpha-D-Man-(1-&gt;2)-alpha-D-Man-(1-&gt;2)-alpha-D-Man-(1-&gt;3)-[alpha-D-Man-(1-&gt;6)]-beta-D-Man-(1-&gt;4)-beta-D-GlcNAc-(1-&gt;4)-alpha-D-GlcNAc-diphospho-di-trans,poly-cis-dolichol + 2 GDP + 2 H(+)</text>
        <dbReference type="Rhea" id="RHEA:29523"/>
        <dbReference type="Rhea" id="RHEA-COMP:19515"/>
        <dbReference type="Rhea" id="RHEA-COMP:19516"/>
        <dbReference type="ChEBI" id="CHEBI:15378"/>
        <dbReference type="ChEBI" id="CHEBI:57527"/>
        <dbReference type="ChEBI" id="CHEBI:58189"/>
        <dbReference type="ChEBI" id="CHEBI:132511"/>
        <dbReference type="ChEBI" id="CHEBI:132515"/>
        <dbReference type="EC" id="2.4.1.131"/>
    </reaction>
    <physiologicalReaction direction="left-to-right" evidence="12 14">
        <dbReference type="Rhea" id="RHEA:29524"/>
    </physiologicalReaction>
</comment>
<evidence type="ECO:0000313" key="17">
    <source>
        <dbReference type="EMBL" id="KAL3879470.1"/>
    </source>
</evidence>
<comment type="similarity">
    <text evidence="3 14">Belongs to the glycosyltransferase group 1 family. Glycosyltransferase 4 subfamily.</text>
</comment>
<dbReference type="GO" id="GO:0004377">
    <property type="term" value="F:GDP-Man:Man(3)GlcNAc(2)-PP-Dol alpha-1,2-mannosyltransferase activity"/>
    <property type="evidence" value="ECO:0007669"/>
    <property type="project" value="UniProtKB-UniRule"/>
</dbReference>
<evidence type="ECO:0000256" key="8">
    <source>
        <dbReference type="ARBA" id="ARBA00022692"/>
    </source>
</evidence>
<evidence type="ECO:0000256" key="1">
    <source>
        <dbReference type="ARBA" id="ARBA00004389"/>
    </source>
</evidence>
<sequence>MNRATVGNRLAMIFSFLSQMVTSLILVCIGFILLFTIAVLLLRYWVHRRSRHLLPHLKVSQKGETIVTVGFFHPYCNAGGGGERVLWVAIRALQQRYPYVKCVVYTGDTYTSDQNILEKARQRFNIVLPKPVEFVFLKRRPWVEATKYPIFTLLGQSLGSIVLGFEALLSYVPDIYVDSMGYAFTIPLFRYFGGCKVGCYVHYPTISTDMLERVSQREATFNNASFVSQSAFFTYIKLIYYRLFAALYGLAGKRSDFIMVNSTWTFGHIKSLWQAGDRTVIVYPPCDVTEFIKISLNRTSENELQNIISIAQFRPEKDHQLQINSFYEFLMKHTPLERLRYRLLLVGSCRDQNDLNRVEQLQVLCKELKIKDYVDFKLNVSFQELMDLMASSVIGLHTMRDEHFGIGVVELMAAGTVVLAHNSGGPMLDIVTTYNGNKTGYLANDVRSYADAMETIFKLSDEDKLKIRTNARQSVTRFSESEFEHGFLAVIDPAIKTVS</sequence>
<feature type="transmembrane region" description="Helical" evidence="14">
    <location>
        <begin position="20"/>
        <end position="42"/>
    </location>
</feature>
<feature type="transmembrane region" description="Helical" evidence="14">
    <location>
        <begin position="232"/>
        <end position="251"/>
    </location>
</feature>
<dbReference type="InterPro" id="IPR001296">
    <property type="entry name" value="Glyco_trans_1"/>
</dbReference>